<dbReference type="InterPro" id="IPR002818">
    <property type="entry name" value="DJ-1/PfpI"/>
</dbReference>
<dbReference type="PANTHER" id="PTHR43130:SF15">
    <property type="entry name" value="THIJ_PFPI FAMILY PROTEIN (AFU_ORTHOLOGUE AFUA_5G14240)"/>
    <property type="match status" value="1"/>
</dbReference>
<proteinExistence type="predicted"/>
<accession>A0A4Q4TAZ0</accession>
<dbReference type="OrthoDB" id="543156at2759"/>
<dbReference type="InterPro" id="IPR052158">
    <property type="entry name" value="INH-QAR"/>
</dbReference>
<feature type="domain" description="DJ-1/PfpI" evidence="1">
    <location>
        <begin position="11"/>
        <end position="188"/>
    </location>
</feature>
<protein>
    <recommendedName>
        <fullName evidence="1">DJ-1/PfpI domain-containing protein</fullName>
    </recommendedName>
</protein>
<dbReference type="Gene3D" id="3.40.50.880">
    <property type="match status" value="1"/>
</dbReference>
<keyword evidence="3" id="KW-1185">Reference proteome</keyword>
<sequence>MAIDDGKQSPKKFAVVLFRGFQALDAFGPLDILNMLSSYYAPLELYVLADMLDPVPTNAHAEGGYTMSQSVIPTHTFESAPRDIEVLLVPGGFGTRDLGNIQPAVNFVRSAFPRLRYLLTVCTGSALVAMSGVLDGRRATSNKKAFAWVTSQGPNVQWVQEARWVTDGNVWTASGISAGIDMAYAFVSEMYGEDIAQELADRAEYTRQKDPSVDPFAKFAKM</sequence>
<dbReference type="AlphaFoldDB" id="A0A4Q4TAZ0"/>
<evidence type="ECO:0000313" key="3">
    <source>
        <dbReference type="Proteomes" id="UP000293360"/>
    </source>
</evidence>
<dbReference type="SUPFAM" id="SSF52317">
    <property type="entry name" value="Class I glutamine amidotransferase-like"/>
    <property type="match status" value="1"/>
</dbReference>
<dbReference type="CDD" id="cd03139">
    <property type="entry name" value="GATase1_PfpI_2"/>
    <property type="match status" value="1"/>
</dbReference>
<dbReference type="PANTHER" id="PTHR43130">
    <property type="entry name" value="ARAC-FAMILY TRANSCRIPTIONAL REGULATOR"/>
    <property type="match status" value="1"/>
</dbReference>
<dbReference type="Pfam" id="PF01965">
    <property type="entry name" value="DJ-1_PfpI"/>
    <property type="match status" value="1"/>
</dbReference>
<gene>
    <name evidence="2" type="ORF">DL764_005433</name>
</gene>
<organism evidence="2 3">
    <name type="scientific">Monosporascus ibericus</name>
    <dbReference type="NCBI Taxonomy" id="155417"/>
    <lineage>
        <taxon>Eukaryota</taxon>
        <taxon>Fungi</taxon>
        <taxon>Dikarya</taxon>
        <taxon>Ascomycota</taxon>
        <taxon>Pezizomycotina</taxon>
        <taxon>Sordariomycetes</taxon>
        <taxon>Xylariomycetidae</taxon>
        <taxon>Xylariales</taxon>
        <taxon>Xylariales incertae sedis</taxon>
        <taxon>Monosporascus</taxon>
    </lineage>
</organism>
<evidence type="ECO:0000313" key="2">
    <source>
        <dbReference type="EMBL" id="RYP03012.1"/>
    </source>
</evidence>
<name>A0A4Q4TAZ0_9PEZI</name>
<evidence type="ECO:0000259" key="1">
    <source>
        <dbReference type="Pfam" id="PF01965"/>
    </source>
</evidence>
<reference evidence="2 3" key="1">
    <citation type="submission" date="2018-06" db="EMBL/GenBank/DDBJ databases">
        <title>Complete Genomes of Monosporascus.</title>
        <authorList>
            <person name="Robinson A.J."/>
            <person name="Natvig D.O."/>
        </authorList>
    </citation>
    <scope>NUCLEOTIDE SEQUENCE [LARGE SCALE GENOMIC DNA]</scope>
    <source>
        <strain evidence="2 3">CBS 110550</strain>
    </source>
</reference>
<dbReference type="InterPro" id="IPR029062">
    <property type="entry name" value="Class_I_gatase-like"/>
</dbReference>
<dbReference type="EMBL" id="QJNU01000289">
    <property type="protein sequence ID" value="RYP03012.1"/>
    <property type="molecule type" value="Genomic_DNA"/>
</dbReference>
<dbReference type="STRING" id="155417.A0A4Q4TAZ0"/>
<comment type="caution">
    <text evidence="2">The sequence shown here is derived from an EMBL/GenBank/DDBJ whole genome shotgun (WGS) entry which is preliminary data.</text>
</comment>
<dbReference type="Proteomes" id="UP000293360">
    <property type="component" value="Unassembled WGS sequence"/>
</dbReference>